<feature type="compositionally biased region" description="Basic and acidic residues" evidence="1">
    <location>
        <begin position="546"/>
        <end position="562"/>
    </location>
</feature>
<organism evidence="2 4">
    <name type="scientific">Didymodactylos carnosus</name>
    <dbReference type="NCBI Taxonomy" id="1234261"/>
    <lineage>
        <taxon>Eukaryota</taxon>
        <taxon>Metazoa</taxon>
        <taxon>Spiralia</taxon>
        <taxon>Gnathifera</taxon>
        <taxon>Rotifera</taxon>
        <taxon>Eurotatoria</taxon>
        <taxon>Bdelloidea</taxon>
        <taxon>Philodinida</taxon>
        <taxon>Philodinidae</taxon>
        <taxon>Didymodactylos</taxon>
    </lineage>
</organism>
<protein>
    <submittedName>
        <fullName evidence="2">Uncharacterized protein</fullName>
    </submittedName>
</protein>
<proteinExistence type="predicted"/>
<feature type="compositionally biased region" description="Basic residues" evidence="1">
    <location>
        <begin position="1"/>
        <end position="10"/>
    </location>
</feature>
<sequence>MLHMSSKHSSQRPALSDRSSVQQRDNNGIHRVLSDVGLDPKDFLFDDTREKNYPQNQRTYPSDSAETRHPPNNYQSPKESQSSKESQQRSSRQNEPKSAFTEYPTTYSESNTRNEPNPSNNSQAAANTITSFGQQPNYSLRPPPPPPKLANQRPTPPFSSSFDRQGSQLPPTSAQANFDPLLTSTRQQPLPNTTIQKDSFNLASRLSPKIFTKQNQTTIDNPQAMDTTSADHYLQQIGSHDNPPVRVVKPNTQNLVYRKEIRIRYLQPPTPPPPAPIIIREKQAPPHPPQSPLLIRERKSEAHTPPPLTIRERPPTPPAPLEPHIIEKTLPPGPQQPRQIIIERLPTPPPKPRTVIFEKWLPYKRIKRPVLLQKAQPLPPPKPVRNVIIEYEPLKAFTVRRVIEEGVFRVDPHTYTTQHPPPGVGDIRIVERIEDLPPPSEQLMRVLNDYDHHHYSSNQHYTTNIHSPLSHSYDQHHDQGARSHGLISNVTNLFGGRGNSQGASAGNLTNVSRASSTPANRQERVLSGYNSSIPSPTIVPLGTKSYYREHRNSGDTTSDHVY</sequence>
<evidence type="ECO:0000313" key="4">
    <source>
        <dbReference type="Proteomes" id="UP000663829"/>
    </source>
</evidence>
<feature type="region of interest" description="Disordered" evidence="1">
    <location>
        <begin position="501"/>
        <end position="562"/>
    </location>
</feature>
<dbReference type="OrthoDB" id="10049965at2759"/>
<feature type="compositionally biased region" description="Polar residues" evidence="1">
    <location>
        <begin position="128"/>
        <end position="138"/>
    </location>
</feature>
<feature type="region of interest" description="Disordered" evidence="1">
    <location>
        <begin position="280"/>
        <end position="317"/>
    </location>
</feature>
<feature type="compositionally biased region" description="Low complexity" evidence="1">
    <location>
        <begin position="114"/>
        <end position="127"/>
    </location>
</feature>
<dbReference type="EMBL" id="CAJOBC010008446">
    <property type="protein sequence ID" value="CAF3961870.1"/>
    <property type="molecule type" value="Genomic_DNA"/>
</dbReference>
<feature type="compositionally biased region" description="Polar residues" evidence="1">
    <location>
        <begin position="103"/>
        <end position="113"/>
    </location>
</feature>
<dbReference type="Proteomes" id="UP000663829">
    <property type="component" value="Unassembled WGS sequence"/>
</dbReference>
<feature type="region of interest" description="Disordered" evidence="1">
    <location>
        <begin position="455"/>
        <end position="482"/>
    </location>
</feature>
<evidence type="ECO:0000256" key="1">
    <source>
        <dbReference type="SAM" id="MobiDB-lite"/>
    </source>
</evidence>
<feature type="region of interest" description="Disordered" evidence="1">
    <location>
        <begin position="1"/>
        <end position="177"/>
    </location>
</feature>
<feature type="compositionally biased region" description="Polar residues" evidence="1">
    <location>
        <begin position="456"/>
        <end position="472"/>
    </location>
</feature>
<dbReference type="EMBL" id="CAJNOQ010008447">
    <property type="protein sequence ID" value="CAF1197548.1"/>
    <property type="molecule type" value="Genomic_DNA"/>
</dbReference>
<comment type="caution">
    <text evidence="2">The sequence shown here is derived from an EMBL/GenBank/DDBJ whole genome shotgun (WGS) entry which is preliminary data.</text>
</comment>
<feature type="compositionally biased region" description="Polar residues" evidence="1">
    <location>
        <begin position="501"/>
        <end position="520"/>
    </location>
</feature>
<evidence type="ECO:0000313" key="3">
    <source>
        <dbReference type="EMBL" id="CAF3961870.1"/>
    </source>
</evidence>
<feature type="compositionally biased region" description="Basic and acidic residues" evidence="1">
    <location>
        <begin position="38"/>
        <end position="52"/>
    </location>
</feature>
<dbReference type="AlphaFoldDB" id="A0A814W5I3"/>
<feature type="compositionally biased region" description="Low complexity" evidence="1">
    <location>
        <begin position="75"/>
        <end position="93"/>
    </location>
</feature>
<dbReference type="Proteomes" id="UP000681722">
    <property type="component" value="Unassembled WGS sequence"/>
</dbReference>
<gene>
    <name evidence="2" type="ORF">GPM918_LOCUS23545</name>
    <name evidence="3" type="ORF">SRO942_LOCUS23540</name>
</gene>
<evidence type="ECO:0000313" key="2">
    <source>
        <dbReference type="EMBL" id="CAF1197548.1"/>
    </source>
</evidence>
<feature type="compositionally biased region" description="Polar residues" evidence="1">
    <location>
        <begin position="158"/>
        <end position="177"/>
    </location>
</feature>
<reference evidence="2" key="1">
    <citation type="submission" date="2021-02" db="EMBL/GenBank/DDBJ databases">
        <authorList>
            <person name="Nowell W R."/>
        </authorList>
    </citation>
    <scope>NUCLEOTIDE SEQUENCE</scope>
</reference>
<feature type="compositionally biased region" description="Polar residues" evidence="1">
    <location>
        <begin position="53"/>
        <end position="74"/>
    </location>
</feature>
<accession>A0A814W5I3</accession>
<name>A0A814W5I3_9BILA</name>
<feature type="compositionally biased region" description="Polar residues" evidence="1">
    <location>
        <begin position="11"/>
        <end position="26"/>
    </location>
</feature>
<keyword evidence="4" id="KW-1185">Reference proteome</keyword>